<feature type="region of interest" description="Disordered" evidence="1">
    <location>
        <begin position="44"/>
        <end position="67"/>
    </location>
</feature>
<evidence type="ECO:0000313" key="2">
    <source>
        <dbReference type="EMBL" id="CAA7270369.1"/>
    </source>
</evidence>
<protein>
    <submittedName>
        <fullName evidence="2">Uncharacterized protein</fullName>
    </submittedName>
</protein>
<organism evidence="2 3">
    <name type="scientific">Cyclocybe aegerita</name>
    <name type="common">Black poplar mushroom</name>
    <name type="synonym">Agrocybe aegerita</name>
    <dbReference type="NCBI Taxonomy" id="1973307"/>
    <lineage>
        <taxon>Eukaryota</taxon>
        <taxon>Fungi</taxon>
        <taxon>Dikarya</taxon>
        <taxon>Basidiomycota</taxon>
        <taxon>Agaricomycotina</taxon>
        <taxon>Agaricomycetes</taxon>
        <taxon>Agaricomycetidae</taxon>
        <taxon>Agaricales</taxon>
        <taxon>Agaricineae</taxon>
        <taxon>Bolbitiaceae</taxon>
        <taxon>Cyclocybe</taxon>
    </lineage>
</organism>
<comment type="caution">
    <text evidence="2">The sequence shown here is derived from an EMBL/GenBank/DDBJ whole genome shotgun (WGS) entry which is preliminary data.</text>
</comment>
<name>A0A8S0VUJ9_CYCAE</name>
<reference evidence="2 3" key="1">
    <citation type="submission" date="2020-01" db="EMBL/GenBank/DDBJ databases">
        <authorList>
            <person name="Gupta K D."/>
        </authorList>
    </citation>
    <scope>NUCLEOTIDE SEQUENCE [LARGE SCALE GENOMIC DNA]</scope>
</reference>
<dbReference type="AlphaFoldDB" id="A0A8S0VUJ9"/>
<dbReference type="EMBL" id="CACVBS010000090">
    <property type="protein sequence ID" value="CAA7270369.1"/>
    <property type="molecule type" value="Genomic_DNA"/>
</dbReference>
<sequence length="228" mass="24733">MAIIEIDTMHQHLLIPLENLAHLENDKVTDEIIGLKNPPGGVSITKSSFQAENPSTPTGASTSKTPMPTASEYIPLKTPAWDPSSCTLALSSLGPPSMVSAASIPMEDCDMSWLKDPCFKRVRAKLLEKNTVNWKALEFVSVSGDQVRVKDLQLRGERTIDIANLQPVVPDMTGDFVTVTVGPMAGKIFKVRSIDEESCTIRAAGTRPGKGEKDPIVFTTHLACVYGR</sequence>
<evidence type="ECO:0000313" key="3">
    <source>
        <dbReference type="Proteomes" id="UP000467700"/>
    </source>
</evidence>
<dbReference type="Proteomes" id="UP000467700">
    <property type="component" value="Unassembled WGS sequence"/>
</dbReference>
<gene>
    <name evidence="2" type="ORF">AAE3_LOCUS12685</name>
</gene>
<evidence type="ECO:0000256" key="1">
    <source>
        <dbReference type="SAM" id="MobiDB-lite"/>
    </source>
</evidence>
<keyword evidence="3" id="KW-1185">Reference proteome</keyword>
<proteinExistence type="predicted"/>
<accession>A0A8S0VUJ9</accession>